<dbReference type="Proteomes" id="UP000007887">
    <property type="component" value="Plasmid pSRC2"/>
</dbReference>
<geneLocation type="plasmid" evidence="1 2">
    <name>pSRC2</name>
</geneLocation>
<evidence type="ECO:0000313" key="2">
    <source>
        <dbReference type="Proteomes" id="UP000007887"/>
    </source>
</evidence>
<dbReference type="KEGG" id="sri:SELR_pSRC200300"/>
<keyword evidence="1" id="KW-0614">Plasmid</keyword>
<protein>
    <recommendedName>
        <fullName evidence="3">Flavin reductase like domain-containing protein</fullName>
    </recommendedName>
</protein>
<name>I0GUX7_SELRL</name>
<evidence type="ECO:0000313" key="1">
    <source>
        <dbReference type="EMBL" id="BAL84564.1"/>
    </source>
</evidence>
<dbReference type="EMBL" id="AP012293">
    <property type="protein sequence ID" value="BAL84564.1"/>
    <property type="molecule type" value="Genomic_DNA"/>
</dbReference>
<dbReference type="AlphaFoldDB" id="I0GUX7"/>
<evidence type="ECO:0008006" key="3">
    <source>
        <dbReference type="Google" id="ProtNLM"/>
    </source>
</evidence>
<organism evidence="1 2">
    <name type="scientific">Selenomonas ruminantium subsp. lactilytica (strain NBRC 103574 / TAM6421)</name>
    <dbReference type="NCBI Taxonomy" id="927704"/>
    <lineage>
        <taxon>Bacteria</taxon>
        <taxon>Bacillati</taxon>
        <taxon>Bacillota</taxon>
        <taxon>Negativicutes</taxon>
        <taxon>Selenomonadales</taxon>
        <taxon>Selenomonadaceae</taxon>
        <taxon>Selenomonas</taxon>
    </lineage>
</organism>
<sequence>MVIECRLAEIVEGTNFTTVLARIVNVAADEFVLNEQGRLDAAKNGLIFYDSFSNSYFSLGEKVGKAWGEGRKFV</sequence>
<dbReference type="SUPFAM" id="SSF50475">
    <property type="entry name" value="FMN-binding split barrel"/>
    <property type="match status" value="1"/>
</dbReference>
<dbReference type="Gene3D" id="2.30.110.10">
    <property type="entry name" value="Electron Transport, Fmn-binding Protein, Chain A"/>
    <property type="match status" value="1"/>
</dbReference>
<dbReference type="InterPro" id="IPR012349">
    <property type="entry name" value="Split_barrel_FMN-bd"/>
</dbReference>
<reference evidence="1 2" key="1">
    <citation type="submission" date="2011-10" db="EMBL/GenBank/DDBJ databases">
        <title>Whole genome sequence of Selenomonas ruminantium subsp. lactilytica TAM6421.</title>
        <authorList>
            <person name="Oguchi A."/>
            <person name="Ankai A."/>
            <person name="Kaneko J."/>
            <person name="Yamada-Narita S."/>
            <person name="Fukui S."/>
            <person name="Takahashi M."/>
            <person name="Onodera T."/>
            <person name="Kojima S."/>
            <person name="Fushimi T."/>
            <person name="Abe N."/>
            <person name="Kamio Y."/>
            <person name="Yamazaki S."/>
            <person name="Fujita N."/>
        </authorList>
    </citation>
    <scope>NUCLEOTIDE SEQUENCE [LARGE SCALE GENOMIC DNA]</scope>
    <source>
        <strain evidence="2">NBRC 103574 / TAM6421</strain>
        <plasmid evidence="1 2">pSRC2</plasmid>
    </source>
</reference>
<dbReference type="PATRIC" id="fig|927704.6.peg.3224"/>
<dbReference type="HOGENOM" id="CLU_2685778_0_0_9"/>
<accession>I0GUX7</accession>
<gene>
    <name evidence="1" type="ordered locus">SELR_pSRC200300</name>
</gene>
<proteinExistence type="predicted"/>